<dbReference type="Proteomes" id="UP000779508">
    <property type="component" value="Unassembled WGS sequence"/>
</dbReference>
<comment type="caution">
    <text evidence="2">The sequence shown here is derived from an EMBL/GenBank/DDBJ whole genome shotgun (WGS) entry which is preliminary data.</text>
</comment>
<gene>
    <name evidence="2" type="ORF">KQI88_16485</name>
</gene>
<keyword evidence="1" id="KW-0472">Membrane</keyword>
<sequence length="60" mass="6793">MSEAGVLSNIFGRESSLLFFFLILVVIFCNCGIFKDSGDSLLFFFLLLVVLFCGNRICRF</sequence>
<evidence type="ECO:0000313" key="3">
    <source>
        <dbReference type="Proteomes" id="UP000779508"/>
    </source>
</evidence>
<reference evidence="2 3" key="1">
    <citation type="submission" date="2021-06" db="EMBL/GenBank/DDBJ databases">
        <authorList>
            <person name="Sun Q."/>
            <person name="Li D."/>
        </authorList>
    </citation>
    <scope>NUCLEOTIDE SEQUENCE [LARGE SCALE GENOMIC DNA]</scope>
    <source>
        <strain evidence="2 3">MSJ-5</strain>
    </source>
</reference>
<dbReference type="RefSeq" id="WP_216419258.1">
    <property type="nucleotide sequence ID" value="NZ_JAHLQK010000007.1"/>
</dbReference>
<evidence type="ECO:0000256" key="1">
    <source>
        <dbReference type="SAM" id="Phobius"/>
    </source>
</evidence>
<dbReference type="EMBL" id="JAHLQK010000007">
    <property type="protein sequence ID" value="MBU5678018.1"/>
    <property type="molecule type" value="Genomic_DNA"/>
</dbReference>
<feature type="transmembrane region" description="Helical" evidence="1">
    <location>
        <begin position="17"/>
        <end position="35"/>
    </location>
</feature>
<keyword evidence="3" id="KW-1185">Reference proteome</keyword>
<feature type="transmembrane region" description="Helical" evidence="1">
    <location>
        <begin position="41"/>
        <end position="58"/>
    </location>
</feature>
<keyword evidence="1" id="KW-1133">Transmembrane helix</keyword>
<proteinExistence type="predicted"/>
<name>A0ABS6G6N7_9FIRM</name>
<evidence type="ECO:0008006" key="4">
    <source>
        <dbReference type="Google" id="ProtNLM"/>
    </source>
</evidence>
<protein>
    <recommendedName>
        <fullName evidence="4">Sporulation protein YjcZ</fullName>
    </recommendedName>
</protein>
<evidence type="ECO:0000313" key="2">
    <source>
        <dbReference type="EMBL" id="MBU5678018.1"/>
    </source>
</evidence>
<accession>A0ABS6G6N7</accession>
<organism evidence="2 3">
    <name type="scientific">Alkaliphilus flagellatus</name>
    <dbReference type="NCBI Taxonomy" id="2841507"/>
    <lineage>
        <taxon>Bacteria</taxon>
        <taxon>Bacillati</taxon>
        <taxon>Bacillota</taxon>
        <taxon>Clostridia</taxon>
        <taxon>Peptostreptococcales</taxon>
        <taxon>Natronincolaceae</taxon>
        <taxon>Alkaliphilus</taxon>
    </lineage>
</organism>
<keyword evidence="1" id="KW-0812">Transmembrane</keyword>